<dbReference type="AlphaFoldDB" id="A0A9P3GLI9"/>
<dbReference type="EMBL" id="BPQB01000051">
    <property type="protein sequence ID" value="GJE95715.1"/>
    <property type="molecule type" value="Genomic_DNA"/>
</dbReference>
<evidence type="ECO:0000313" key="2">
    <source>
        <dbReference type="EMBL" id="GJE95715.1"/>
    </source>
</evidence>
<proteinExistence type="predicted"/>
<keyword evidence="1" id="KW-0732">Signal</keyword>
<comment type="caution">
    <text evidence="2">The sequence shown here is derived from an EMBL/GenBank/DDBJ whole genome shotgun (WGS) entry which is preliminary data.</text>
</comment>
<reference evidence="2 3" key="1">
    <citation type="submission" date="2021-08" db="EMBL/GenBank/DDBJ databases">
        <title>Draft Genome Sequence of Phanerochaete sordida strain YK-624.</title>
        <authorList>
            <person name="Mori T."/>
            <person name="Dohra H."/>
            <person name="Suzuki T."/>
            <person name="Kawagishi H."/>
            <person name="Hirai H."/>
        </authorList>
    </citation>
    <scope>NUCLEOTIDE SEQUENCE [LARGE SCALE GENOMIC DNA]</scope>
    <source>
        <strain evidence="2 3">YK-624</strain>
    </source>
</reference>
<evidence type="ECO:0000256" key="1">
    <source>
        <dbReference type="SAM" id="SignalP"/>
    </source>
</evidence>
<keyword evidence="3" id="KW-1185">Reference proteome</keyword>
<feature type="chain" id="PRO_5040436350" evidence="1">
    <location>
        <begin position="19"/>
        <end position="134"/>
    </location>
</feature>
<feature type="signal peptide" evidence="1">
    <location>
        <begin position="1"/>
        <end position="18"/>
    </location>
</feature>
<accession>A0A9P3GLI9</accession>
<name>A0A9P3GLI9_9APHY</name>
<protein>
    <submittedName>
        <fullName evidence="2">Uncharacterized protein</fullName>
    </submittedName>
</protein>
<organism evidence="2 3">
    <name type="scientific">Phanerochaete sordida</name>
    <dbReference type="NCBI Taxonomy" id="48140"/>
    <lineage>
        <taxon>Eukaryota</taxon>
        <taxon>Fungi</taxon>
        <taxon>Dikarya</taxon>
        <taxon>Basidiomycota</taxon>
        <taxon>Agaricomycotina</taxon>
        <taxon>Agaricomycetes</taxon>
        <taxon>Polyporales</taxon>
        <taxon>Phanerochaetaceae</taxon>
        <taxon>Phanerochaete</taxon>
    </lineage>
</organism>
<evidence type="ECO:0000313" key="3">
    <source>
        <dbReference type="Proteomes" id="UP000703269"/>
    </source>
</evidence>
<gene>
    <name evidence="2" type="ORF">PsYK624_119010</name>
</gene>
<sequence length="134" mass="13793">MLVNTVIVLLSATLFAQATPIGMIFGNAPQDKQILQAYHCGKDGCASFDHHRRSIAAVDVDAGSAADDESGAFDLAPDLTDPLEGLRDQEASGGVFGFNGFAAPTVAVSSIDFAAPTVALVSSIEVLPTAVPVF</sequence>
<dbReference type="Proteomes" id="UP000703269">
    <property type="component" value="Unassembled WGS sequence"/>
</dbReference>